<dbReference type="PANTHER" id="PTHR30576:SF10">
    <property type="entry name" value="SLL5057 PROTEIN"/>
    <property type="match status" value="1"/>
</dbReference>
<evidence type="ECO:0000313" key="11">
    <source>
        <dbReference type="Proteomes" id="UP000008561"/>
    </source>
</evidence>
<dbReference type="InterPro" id="IPR003362">
    <property type="entry name" value="Bact_transf"/>
</dbReference>
<evidence type="ECO:0000256" key="2">
    <source>
        <dbReference type="ARBA" id="ARBA00006464"/>
    </source>
</evidence>
<reference evidence="10 11" key="1">
    <citation type="submission" date="2007-10" db="EMBL/GenBank/DDBJ databases">
        <title>Complete sequence of Desulfococcus oleovorans Hxd3.</title>
        <authorList>
            <consortium name="US DOE Joint Genome Institute"/>
            <person name="Copeland A."/>
            <person name="Lucas S."/>
            <person name="Lapidus A."/>
            <person name="Barry K."/>
            <person name="Glavina del Rio T."/>
            <person name="Dalin E."/>
            <person name="Tice H."/>
            <person name="Pitluck S."/>
            <person name="Kiss H."/>
            <person name="Brettin T."/>
            <person name="Bruce D."/>
            <person name="Detter J.C."/>
            <person name="Han C."/>
            <person name="Schmutz J."/>
            <person name="Larimer F."/>
            <person name="Land M."/>
            <person name="Hauser L."/>
            <person name="Kyrpides N."/>
            <person name="Kim E."/>
            <person name="Wawrik B."/>
            <person name="Richardson P."/>
        </authorList>
    </citation>
    <scope>NUCLEOTIDE SEQUENCE [LARGE SCALE GENOMIC DNA]</scope>
    <source>
        <strain evidence="11">DSM 6200 / JCM 39069 / Hxd3</strain>
    </source>
</reference>
<dbReference type="GO" id="GO:0047360">
    <property type="term" value="F:undecaprenyl-phosphate galactose phosphotransferase activity"/>
    <property type="evidence" value="ECO:0007669"/>
    <property type="project" value="UniProtKB-EC"/>
</dbReference>
<dbReference type="eggNOG" id="COG1086">
    <property type="taxonomic scope" value="Bacteria"/>
</dbReference>
<comment type="similarity">
    <text evidence="2">Belongs to the bacterial sugar transferase family.</text>
</comment>
<dbReference type="OrthoDB" id="9808602at2"/>
<feature type="compositionally biased region" description="Basic and acidic residues" evidence="7">
    <location>
        <begin position="188"/>
        <end position="201"/>
    </location>
</feature>
<evidence type="ECO:0000256" key="5">
    <source>
        <dbReference type="ARBA" id="ARBA00022989"/>
    </source>
</evidence>
<dbReference type="PANTHER" id="PTHR30576">
    <property type="entry name" value="COLANIC BIOSYNTHESIS UDP-GLUCOSE LIPID CARRIER TRANSFERASE"/>
    <property type="match status" value="1"/>
</dbReference>
<evidence type="ECO:0000256" key="4">
    <source>
        <dbReference type="ARBA" id="ARBA00022692"/>
    </source>
</evidence>
<accession>A9A0Y9</accession>
<dbReference type="NCBIfam" id="TIGR03025">
    <property type="entry name" value="EPS_sugtrans"/>
    <property type="match status" value="1"/>
</dbReference>
<dbReference type="Proteomes" id="UP000008561">
    <property type="component" value="Chromosome"/>
</dbReference>
<evidence type="ECO:0000256" key="8">
    <source>
        <dbReference type="SAM" id="Phobius"/>
    </source>
</evidence>
<keyword evidence="11" id="KW-1185">Reference proteome</keyword>
<proteinExistence type="inferred from homology"/>
<evidence type="ECO:0000259" key="9">
    <source>
        <dbReference type="Pfam" id="PF02397"/>
    </source>
</evidence>
<dbReference type="AlphaFoldDB" id="A9A0Y9"/>
<feature type="compositionally biased region" description="Gly residues" evidence="7">
    <location>
        <begin position="202"/>
        <end position="213"/>
    </location>
</feature>
<dbReference type="GO" id="GO:0016020">
    <property type="term" value="C:membrane"/>
    <property type="evidence" value="ECO:0007669"/>
    <property type="project" value="UniProtKB-SubCell"/>
</dbReference>
<feature type="transmembrane region" description="Helical" evidence="8">
    <location>
        <begin position="12"/>
        <end position="29"/>
    </location>
</feature>
<feature type="transmembrane region" description="Helical" evidence="8">
    <location>
        <begin position="81"/>
        <end position="103"/>
    </location>
</feature>
<keyword evidence="3 10" id="KW-0808">Transferase</keyword>
<dbReference type="HOGENOM" id="CLU_024920_3_4_7"/>
<protein>
    <submittedName>
        <fullName evidence="10">Undecaprenyl-phosphate galactose phosphotransferase</fullName>
        <ecNumber evidence="10">2.7.8.6</ecNumber>
    </submittedName>
</protein>
<dbReference type="InterPro" id="IPR017475">
    <property type="entry name" value="EPS_sugar_tfrase"/>
</dbReference>
<feature type="transmembrane region" description="Helical" evidence="8">
    <location>
        <begin position="318"/>
        <end position="342"/>
    </location>
</feature>
<evidence type="ECO:0000313" key="10">
    <source>
        <dbReference type="EMBL" id="ABW67614.1"/>
    </source>
</evidence>
<dbReference type="RefSeq" id="WP_012175229.1">
    <property type="nucleotide sequence ID" value="NC_009943.1"/>
</dbReference>
<feature type="region of interest" description="Disordered" evidence="7">
    <location>
        <begin position="183"/>
        <end position="213"/>
    </location>
</feature>
<evidence type="ECO:0000256" key="3">
    <source>
        <dbReference type="ARBA" id="ARBA00022679"/>
    </source>
</evidence>
<keyword evidence="6 8" id="KW-0472">Membrane</keyword>
<comment type="subcellular location">
    <subcellularLocation>
        <location evidence="1">Membrane</location>
        <topology evidence="1">Multi-pass membrane protein</topology>
    </subcellularLocation>
</comment>
<organism evidence="10 11">
    <name type="scientific">Desulfosudis oleivorans (strain DSM 6200 / JCM 39069 / Hxd3)</name>
    <name type="common">Desulfococcus oleovorans</name>
    <dbReference type="NCBI Taxonomy" id="96561"/>
    <lineage>
        <taxon>Bacteria</taxon>
        <taxon>Pseudomonadati</taxon>
        <taxon>Thermodesulfobacteriota</taxon>
        <taxon>Desulfobacteria</taxon>
        <taxon>Desulfobacterales</taxon>
        <taxon>Desulfosudaceae</taxon>
        <taxon>Desulfosudis</taxon>
    </lineage>
</organism>
<keyword evidence="4 8" id="KW-0812">Transmembrane</keyword>
<feature type="transmembrane region" description="Helical" evidence="8">
    <location>
        <begin position="49"/>
        <end position="69"/>
    </location>
</feature>
<gene>
    <name evidence="10" type="ordered locus">Dole_1810</name>
</gene>
<evidence type="ECO:0000256" key="1">
    <source>
        <dbReference type="ARBA" id="ARBA00004141"/>
    </source>
</evidence>
<feature type="transmembrane region" description="Helical" evidence="8">
    <location>
        <begin position="109"/>
        <end position="131"/>
    </location>
</feature>
<dbReference type="STRING" id="96561.Dole_1810"/>
<evidence type="ECO:0000256" key="7">
    <source>
        <dbReference type="SAM" id="MobiDB-lite"/>
    </source>
</evidence>
<dbReference type="eggNOG" id="COG2148">
    <property type="taxonomic scope" value="Bacteria"/>
</dbReference>
<dbReference type="KEGG" id="dol:Dole_1810"/>
<feature type="domain" description="Bacterial sugar transferase" evidence="9">
    <location>
        <begin position="316"/>
        <end position="505"/>
    </location>
</feature>
<keyword evidence="5 8" id="KW-1133">Transmembrane helix</keyword>
<dbReference type="Pfam" id="PF13727">
    <property type="entry name" value="CoA_binding_3"/>
    <property type="match status" value="1"/>
</dbReference>
<dbReference type="Pfam" id="PF02397">
    <property type="entry name" value="Bac_transf"/>
    <property type="match status" value="1"/>
</dbReference>
<dbReference type="EC" id="2.7.8.6" evidence="10"/>
<dbReference type="EMBL" id="CP000859">
    <property type="protein sequence ID" value="ABW67614.1"/>
    <property type="molecule type" value="Genomic_DNA"/>
</dbReference>
<sequence length="510" mass="57532">MLRENNQILQRIHQGWDLGLTVAAFISAYGIKQYLLPEPWRGLSREPNYYTLLLLCIIIWYVVFRFSGIYRPYRRRPFSSIFLNVLRSVAVCVMLMVVMLFLIKEQTVSRIFLGLFVGLDVTLLVGSKWLLYTLLQNLRKRGYNFRNVLIVGRGQRAEEISRSIEQQRGAGFRVMGCLSAGEGVDDEGGVKPDNGEQKRPGGDGGGGPEDGEIGLGHAGGVCVPVIGDIADIERLLTEHVVDELVFAEPLRNIPNAGEYIHTAEQMGVLVHIMPEWGLRRLGLTPRMGTLQIEALFGLPTLVLNTTPDHNPFIELKNIFDFIASGLGLLACALPFGIIAIAIRLSSSGPVFYKQERVGQNGRRFTLYKFRTMIDGADQIQTDLLDKNESDGPVFKIRNDPRVTPWVGAFLRKTSLDELPQLINVFVGHMSLVGPRPPLPEEIVKYGKDQRRRLSMKPGITCLWQITPRRNDLSFKEWIKLDLEYIDNWSLWLDFKILAKTAWVVVTGQGR</sequence>
<evidence type="ECO:0000256" key="6">
    <source>
        <dbReference type="ARBA" id="ARBA00023136"/>
    </source>
</evidence>
<name>A9A0Y9_DESOH</name>